<dbReference type="Proteomes" id="UP000027120">
    <property type="component" value="Unassembled WGS sequence"/>
</dbReference>
<evidence type="ECO:0000313" key="2">
    <source>
        <dbReference type="Proteomes" id="UP000027120"/>
    </source>
</evidence>
<name>A0A067D9X4_CITSI</name>
<sequence>MILPSPFFKMKLQIKENFHFISLNRICRITRHVYTTFSKEVKLFKRLKATYFATSTSASTHSKLLISTDKISQHLCSALPSRNSSAKRLLFKKSRLHAQKINLS</sequence>
<dbReference type="EMBL" id="KK786304">
    <property type="protein sequence ID" value="KDO39779.1"/>
    <property type="molecule type" value="Genomic_DNA"/>
</dbReference>
<evidence type="ECO:0000313" key="1">
    <source>
        <dbReference type="EMBL" id="KDO39779.1"/>
    </source>
</evidence>
<gene>
    <name evidence="1" type="ORF">CISIN_1g046576mg</name>
</gene>
<organism evidence="1 2">
    <name type="scientific">Citrus sinensis</name>
    <name type="common">Sweet orange</name>
    <name type="synonym">Citrus aurantium var. sinensis</name>
    <dbReference type="NCBI Taxonomy" id="2711"/>
    <lineage>
        <taxon>Eukaryota</taxon>
        <taxon>Viridiplantae</taxon>
        <taxon>Streptophyta</taxon>
        <taxon>Embryophyta</taxon>
        <taxon>Tracheophyta</taxon>
        <taxon>Spermatophyta</taxon>
        <taxon>Magnoliopsida</taxon>
        <taxon>eudicotyledons</taxon>
        <taxon>Gunneridae</taxon>
        <taxon>Pentapetalae</taxon>
        <taxon>rosids</taxon>
        <taxon>malvids</taxon>
        <taxon>Sapindales</taxon>
        <taxon>Rutaceae</taxon>
        <taxon>Aurantioideae</taxon>
        <taxon>Citrus</taxon>
    </lineage>
</organism>
<proteinExistence type="predicted"/>
<reference evidence="1 2" key="1">
    <citation type="submission" date="2014-04" db="EMBL/GenBank/DDBJ databases">
        <authorList>
            <consortium name="International Citrus Genome Consortium"/>
            <person name="Gmitter F."/>
            <person name="Chen C."/>
            <person name="Farmerie W."/>
            <person name="Harkins T."/>
            <person name="Desany B."/>
            <person name="Mohiuddin M."/>
            <person name="Kodira C."/>
            <person name="Borodovsky M."/>
            <person name="Lomsadze A."/>
            <person name="Burns P."/>
            <person name="Jenkins J."/>
            <person name="Prochnik S."/>
            <person name="Shu S."/>
            <person name="Chapman J."/>
            <person name="Pitluck S."/>
            <person name="Schmutz J."/>
            <person name="Rokhsar D."/>
        </authorList>
    </citation>
    <scope>NUCLEOTIDE SEQUENCE</scope>
</reference>
<accession>A0A067D9X4</accession>
<keyword evidence="2" id="KW-1185">Reference proteome</keyword>
<dbReference type="AlphaFoldDB" id="A0A067D9X4"/>
<protein>
    <submittedName>
        <fullName evidence="1">Uncharacterized protein</fullName>
    </submittedName>
</protein>